<dbReference type="EMBL" id="QGDV01000019">
    <property type="protein sequence ID" value="PWJ61205.1"/>
    <property type="molecule type" value="Genomic_DNA"/>
</dbReference>
<gene>
    <name evidence="1" type="ORF">B0H03_11942</name>
</gene>
<protein>
    <submittedName>
        <fullName evidence="1">Uncharacterized protein</fullName>
    </submittedName>
</protein>
<evidence type="ECO:0000313" key="2">
    <source>
        <dbReference type="Proteomes" id="UP000245674"/>
    </source>
</evidence>
<proteinExistence type="predicted"/>
<comment type="caution">
    <text evidence="1">The sequence shown here is derived from an EMBL/GenBank/DDBJ whole genome shotgun (WGS) entry which is preliminary data.</text>
</comment>
<dbReference type="RefSeq" id="WP_160487406.1">
    <property type="nucleotide sequence ID" value="NZ_QGDV01000019.1"/>
</dbReference>
<dbReference type="Proteomes" id="UP000245674">
    <property type="component" value="Unassembled WGS sequence"/>
</dbReference>
<keyword evidence="2" id="KW-1185">Reference proteome</keyword>
<reference evidence="1 2" key="1">
    <citation type="submission" date="2018-03" db="EMBL/GenBank/DDBJ databases">
        <title>Genomic Encyclopedia of Type Strains, Phase III (KMG-III): the genomes of soil and plant-associated and newly described type strains.</title>
        <authorList>
            <person name="Whitman W."/>
        </authorList>
    </citation>
    <scope>NUCLEOTIDE SEQUENCE [LARGE SCALE GENOMIC DNA]</scope>
    <source>
        <strain evidence="1 2">VKM Ac-1602</strain>
    </source>
</reference>
<sequence>MNTGSPAGDSRITILREELSKRLRLLLDEYDGRQPAWSVIDAAVRTQGADLSRTKWF</sequence>
<accession>A0ABX5LC71</accession>
<organism evidence="1 2">
    <name type="scientific">Rathayibacter iranicus NCPPB 2253 = VKM Ac-1602</name>
    <dbReference type="NCBI Taxonomy" id="1328868"/>
    <lineage>
        <taxon>Bacteria</taxon>
        <taxon>Bacillati</taxon>
        <taxon>Actinomycetota</taxon>
        <taxon>Actinomycetes</taxon>
        <taxon>Micrococcales</taxon>
        <taxon>Microbacteriaceae</taxon>
        <taxon>Rathayibacter</taxon>
    </lineage>
</organism>
<name>A0ABX5LC71_9MICO</name>
<evidence type="ECO:0000313" key="1">
    <source>
        <dbReference type="EMBL" id="PWJ61205.1"/>
    </source>
</evidence>